<dbReference type="EMBL" id="CAJVPK010000077">
    <property type="protein sequence ID" value="CAG8443891.1"/>
    <property type="molecule type" value="Genomic_DNA"/>
</dbReference>
<sequence length="281" mass="31928">MSNYNNPNNSFPDRTFHSFFPLHNDPVLSETTQATNLNANFTLDTRLDFGVLENESLSPSPFHPIPKIPEEIYSVNGQQLYQNEVSKTQIRTEEANNLTPFLMQSPSISNINVSNVSNPGISLPPSPTSPNIPNVTNFSAMYSSHTADIMGNDDSSIQPNSHMNSYNMDIASLQKNGLLTPPTFIAGHPYYQIDPNYICQVLAEEDKRRRNTAASARFRVKKKLREQELEKQSREMTEKAMALENKVRELEREIKWLKSLVVEKDERLLSIERPDQQQNGT</sequence>
<evidence type="ECO:0000256" key="5">
    <source>
        <dbReference type="ARBA" id="ARBA00023242"/>
    </source>
</evidence>
<evidence type="ECO:0000313" key="9">
    <source>
        <dbReference type="Proteomes" id="UP000789706"/>
    </source>
</evidence>
<comment type="caution">
    <text evidence="8">The sequence shown here is derived from an EMBL/GenBank/DDBJ whole genome shotgun (WGS) entry which is preliminary data.</text>
</comment>
<keyword evidence="5" id="KW-0539">Nucleus</keyword>
<dbReference type="Gene3D" id="1.20.5.170">
    <property type="match status" value="1"/>
</dbReference>
<keyword evidence="3" id="KW-0238">DNA-binding</keyword>
<dbReference type="PANTHER" id="PTHR13044:SF14">
    <property type="entry name" value="CRYPTOCEPHAL, ISOFORM A"/>
    <property type="match status" value="1"/>
</dbReference>
<dbReference type="PANTHER" id="PTHR13044">
    <property type="entry name" value="ACTIVATING TRANSCRIPTION FACTOR ATF 4/5"/>
    <property type="match status" value="1"/>
</dbReference>
<dbReference type="CDD" id="cd14705">
    <property type="entry name" value="bZIP_Zip1"/>
    <property type="match status" value="1"/>
</dbReference>
<accession>A0A9N8V526</accession>
<name>A0A9N8V526_9GLOM</name>
<gene>
    <name evidence="8" type="ORF">DEBURN_LOCUS1651</name>
</gene>
<keyword evidence="4" id="KW-0804">Transcription</keyword>
<evidence type="ECO:0000256" key="3">
    <source>
        <dbReference type="ARBA" id="ARBA00023125"/>
    </source>
</evidence>
<evidence type="ECO:0000256" key="6">
    <source>
        <dbReference type="SAM" id="Coils"/>
    </source>
</evidence>
<dbReference type="PROSITE" id="PS00036">
    <property type="entry name" value="BZIP_BASIC"/>
    <property type="match status" value="1"/>
</dbReference>
<dbReference type="PROSITE" id="PS50217">
    <property type="entry name" value="BZIP"/>
    <property type="match status" value="1"/>
</dbReference>
<dbReference type="AlphaFoldDB" id="A0A9N8V526"/>
<evidence type="ECO:0000313" key="8">
    <source>
        <dbReference type="EMBL" id="CAG8443891.1"/>
    </source>
</evidence>
<evidence type="ECO:0000256" key="4">
    <source>
        <dbReference type="ARBA" id="ARBA00023163"/>
    </source>
</evidence>
<evidence type="ECO:0000256" key="2">
    <source>
        <dbReference type="ARBA" id="ARBA00023015"/>
    </source>
</evidence>
<dbReference type="GO" id="GO:0000977">
    <property type="term" value="F:RNA polymerase II transcription regulatory region sequence-specific DNA binding"/>
    <property type="evidence" value="ECO:0007669"/>
    <property type="project" value="TreeGrafter"/>
</dbReference>
<dbReference type="InterPro" id="IPR004827">
    <property type="entry name" value="bZIP"/>
</dbReference>
<dbReference type="GO" id="GO:0005634">
    <property type="term" value="C:nucleus"/>
    <property type="evidence" value="ECO:0007669"/>
    <property type="project" value="UniProtKB-SubCell"/>
</dbReference>
<organism evidence="8 9">
    <name type="scientific">Diversispora eburnea</name>
    <dbReference type="NCBI Taxonomy" id="1213867"/>
    <lineage>
        <taxon>Eukaryota</taxon>
        <taxon>Fungi</taxon>
        <taxon>Fungi incertae sedis</taxon>
        <taxon>Mucoromycota</taxon>
        <taxon>Glomeromycotina</taxon>
        <taxon>Glomeromycetes</taxon>
        <taxon>Diversisporales</taxon>
        <taxon>Diversisporaceae</taxon>
        <taxon>Diversispora</taxon>
    </lineage>
</organism>
<keyword evidence="2" id="KW-0805">Transcription regulation</keyword>
<keyword evidence="9" id="KW-1185">Reference proteome</keyword>
<feature type="coiled-coil region" evidence="6">
    <location>
        <begin position="226"/>
        <end position="267"/>
    </location>
</feature>
<feature type="domain" description="BZIP" evidence="7">
    <location>
        <begin position="205"/>
        <end position="264"/>
    </location>
</feature>
<dbReference type="OrthoDB" id="1939598at2759"/>
<dbReference type="InterPro" id="IPR046347">
    <property type="entry name" value="bZIP_sf"/>
</dbReference>
<dbReference type="Pfam" id="PF07716">
    <property type="entry name" value="bZIP_2"/>
    <property type="match status" value="1"/>
</dbReference>
<dbReference type="Proteomes" id="UP000789706">
    <property type="component" value="Unassembled WGS sequence"/>
</dbReference>
<proteinExistence type="predicted"/>
<protein>
    <submittedName>
        <fullName evidence="8">7489_t:CDS:1</fullName>
    </submittedName>
</protein>
<dbReference type="SUPFAM" id="SSF57959">
    <property type="entry name" value="Leucine zipper domain"/>
    <property type="match status" value="1"/>
</dbReference>
<comment type="subcellular location">
    <subcellularLocation>
        <location evidence="1">Nucleus</location>
    </subcellularLocation>
</comment>
<dbReference type="GO" id="GO:0001228">
    <property type="term" value="F:DNA-binding transcription activator activity, RNA polymerase II-specific"/>
    <property type="evidence" value="ECO:0007669"/>
    <property type="project" value="TreeGrafter"/>
</dbReference>
<evidence type="ECO:0000259" key="7">
    <source>
        <dbReference type="PROSITE" id="PS50217"/>
    </source>
</evidence>
<reference evidence="8" key="1">
    <citation type="submission" date="2021-06" db="EMBL/GenBank/DDBJ databases">
        <authorList>
            <person name="Kallberg Y."/>
            <person name="Tangrot J."/>
            <person name="Rosling A."/>
        </authorList>
    </citation>
    <scope>NUCLEOTIDE SEQUENCE</scope>
    <source>
        <strain evidence="8">AZ414A</strain>
    </source>
</reference>
<evidence type="ECO:0000256" key="1">
    <source>
        <dbReference type="ARBA" id="ARBA00004123"/>
    </source>
</evidence>
<dbReference type="SMART" id="SM00338">
    <property type="entry name" value="BRLZ"/>
    <property type="match status" value="1"/>
</dbReference>
<keyword evidence="6" id="KW-0175">Coiled coil</keyword>